<name>A0A1W1IB89_9BACT</name>
<dbReference type="OrthoDB" id="5464618at2"/>
<proteinExistence type="predicted"/>
<dbReference type="Gene3D" id="3.40.50.150">
    <property type="entry name" value="Vaccinia Virus protein VP39"/>
    <property type="match status" value="1"/>
</dbReference>
<dbReference type="InterPro" id="IPR029063">
    <property type="entry name" value="SAM-dependent_MTases_sf"/>
</dbReference>
<reference evidence="1 2" key="1">
    <citation type="submission" date="2017-03" db="EMBL/GenBank/DDBJ databases">
        <authorList>
            <person name="Afonso C.L."/>
            <person name="Miller P.J."/>
            <person name="Scott M.A."/>
            <person name="Spackman E."/>
            <person name="Goraichik I."/>
            <person name="Dimitrov K.M."/>
            <person name="Suarez D.L."/>
            <person name="Swayne D.E."/>
        </authorList>
    </citation>
    <scope>NUCLEOTIDE SEQUENCE [LARGE SCALE GENOMIC DNA]</scope>
    <source>
        <strain evidence="1">Genome sequencing of Nitrospira japonica strain NJ11</strain>
    </source>
</reference>
<organism evidence="1 2">
    <name type="scientific">Nitrospira japonica</name>
    <dbReference type="NCBI Taxonomy" id="1325564"/>
    <lineage>
        <taxon>Bacteria</taxon>
        <taxon>Pseudomonadati</taxon>
        <taxon>Nitrospirota</taxon>
        <taxon>Nitrospiria</taxon>
        <taxon>Nitrospirales</taxon>
        <taxon>Nitrospiraceae</taxon>
        <taxon>Nitrospira</taxon>
    </lineage>
</organism>
<evidence type="ECO:0008006" key="3">
    <source>
        <dbReference type="Google" id="ProtNLM"/>
    </source>
</evidence>
<dbReference type="EMBL" id="LT828648">
    <property type="protein sequence ID" value="SLM50317.1"/>
    <property type="molecule type" value="Genomic_DNA"/>
</dbReference>
<dbReference type="AlphaFoldDB" id="A0A1W1IB89"/>
<dbReference type="STRING" id="1325564.NSJP_4150"/>
<dbReference type="Proteomes" id="UP000192042">
    <property type="component" value="Chromosome I"/>
</dbReference>
<evidence type="ECO:0000313" key="1">
    <source>
        <dbReference type="EMBL" id="SLM50317.1"/>
    </source>
</evidence>
<protein>
    <recommendedName>
        <fullName evidence="3">Class I SAM-dependent methyltransferase</fullName>
    </recommendedName>
</protein>
<gene>
    <name evidence="1" type="ORF">NSJP_4150</name>
</gene>
<dbReference type="SUPFAM" id="SSF53335">
    <property type="entry name" value="S-adenosyl-L-methionine-dependent methyltransferases"/>
    <property type="match status" value="1"/>
</dbReference>
<accession>A0A1W1IB89</accession>
<sequence>MDLMNQLRTPIELGELHEQLLTTYADLGYQRELVSHWALPGRDLRQLLTELEEAAPQRLLEVGTFVGLSTLAMAFKTGEGAVIHTVDPNFPLQVELEAMRTQSREADLTVRSQTLARQAAERLGLSHKIVFHAGGFSTPATFASTKTDPTHTTPVVGPDVCRSHGPFDLIFIDGLHYSHAVLEDLRLARPHLRPGGRIVLHDVIGCWGSNVRRAVFQFLAETPGMIFRHGRYADLYEAIGVIEQASDRSTRSAPTATVRQAGSDLLEQPGFTEQLAAVVHNLCRPSSVLCLGSDHGGLLAQFGRWGAGQLIGVGTEAQPVSPGTGPIRWEAFDYRSVYRPNLRMDLCLFITDEHDLTETSCRDLVASCVACSDTVLFCSTPPGEAGVARDGALPIENWVREFWKHGYRFHDLVRPSFEPLRFANSFAPIYDIRSTELASIYLVRRDASPPPWSSEAVEAVLVEKERRVEDLTLQGLFSDIALRHALKESHASQQWIAEKDRRLLEQEQTIGDCQELTRQSEASVRVLEGMLARSSALVQEQEQTIVQHRHETSEYQRRIAEQGRVITGIQQSLEYRVALRLGRYPRLLRLAVRCWRALFGRRRSA</sequence>
<dbReference type="CDD" id="cd02440">
    <property type="entry name" value="AdoMet_MTases"/>
    <property type="match status" value="1"/>
</dbReference>
<keyword evidence="2" id="KW-1185">Reference proteome</keyword>
<dbReference type="Pfam" id="PF13578">
    <property type="entry name" value="Methyltransf_24"/>
    <property type="match status" value="1"/>
</dbReference>
<evidence type="ECO:0000313" key="2">
    <source>
        <dbReference type="Proteomes" id="UP000192042"/>
    </source>
</evidence>
<dbReference type="KEGG" id="nja:NSJP_4150"/>